<dbReference type="HOGENOM" id="CLU_1444649_0_0_2"/>
<reference evidence="1 3" key="1">
    <citation type="journal article" date="2000" name="Proc. Natl. Acad. Sci. U.S.A.">
        <title>Genome sequence of Halobacterium species NRC-1.</title>
        <authorList>
            <person name="Ng W.V."/>
            <person name="Kennedy S.P."/>
            <person name="Mahairas G.G."/>
            <person name="Berquist B."/>
            <person name="Pan M."/>
            <person name="Shukla H.D."/>
            <person name="Lasky S.R."/>
            <person name="Baliga N.S."/>
            <person name="Thorsson V."/>
            <person name="Sbrogna J."/>
            <person name="Swartzell S."/>
            <person name="Weir D."/>
            <person name="Hall J."/>
            <person name="Dahl T.A."/>
            <person name="Welti R."/>
            <person name="Goo Y.A."/>
            <person name="Leithauser B."/>
            <person name="Keller K."/>
            <person name="Cruz R."/>
            <person name="Danson M.J."/>
            <person name="Hough D.W."/>
            <person name="Maddocks D.G."/>
            <person name="Jablonski P.E."/>
            <person name="Krebs M.P."/>
            <person name="Angevine C.M."/>
            <person name="Dale H."/>
            <person name="Isenbarger T.A."/>
            <person name="Peck R.F."/>
            <person name="Pohlschroder M."/>
            <person name="Spudich J.L."/>
            <person name="Jung K.W."/>
            <person name="Alam M."/>
            <person name="Freitas T."/>
            <person name="Hou S."/>
            <person name="Daniels C.J."/>
            <person name="Dennis P.P."/>
            <person name="Omer A.D."/>
            <person name="Ebhardt H."/>
            <person name="Lowe T.M."/>
            <person name="Liang P."/>
            <person name="Riley M."/>
            <person name="Hood L."/>
            <person name="DasSarma S."/>
        </authorList>
    </citation>
    <scope>NUCLEOTIDE SEQUENCE [LARGE SCALE GENOMIC DNA]</scope>
    <source>
        <strain evidence="3">ATCC 700922 / JCM 11081 / NRC-1</strain>
        <strain evidence="1">NRC-1</strain>
        <plasmid evidence="3">Plasmid pNRC200</plasmid>
    </source>
</reference>
<accession>Q9HHG4</accession>
<reference evidence="2" key="3">
    <citation type="journal article" date="2015" name="Life">
        <title>A manual curation strategy to improve genome annotation: application to a set of haloarchael genomes.</title>
        <authorList>
            <person name="Pfeiffer F."/>
            <person name="Oesterhelt D."/>
        </authorList>
    </citation>
    <scope>NUCLEOTIDE SEQUENCE</scope>
    <source>
        <strain evidence="2">NRC-1</strain>
        <plasmid evidence="2">pNRC200</plasmid>
    </source>
</reference>
<proteinExistence type="predicted"/>
<evidence type="ECO:0000313" key="2">
    <source>
        <dbReference type="EMBL" id="DAC79985.1"/>
    </source>
</evidence>
<organism evidence="1 3">
    <name type="scientific">Halobacterium salinarum (strain ATCC 700922 / JCM 11081 / NRC-1)</name>
    <name type="common">Halobacterium halobium</name>
    <dbReference type="NCBI Taxonomy" id="64091"/>
    <lineage>
        <taxon>Archaea</taxon>
        <taxon>Methanobacteriati</taxon>
        <taxon>Methanobacteriota</taxon>
        <taxon>Stenosarchaea group</taxon>
        <taxon>Halobacteria</taxon>
        <taxon>Halobacteriales</taxon>
        <taxon>Halobacteriaceae</taxon>
        <taxon>Halobacterium</taxon>
        <taxon>Halobacterium salinarum NRC-34001</taxon>
    </lineage>
</organism>
<dbReference type="EMBL" id="BK010831">
    <property type="protein sequence ID" value="DAC79985.1"/>
    <property type="molecule type" value="Genomic_DNA"/>
</dbReference>
<reference evidence="2" key="4">
    <citation type="journal article" date="2019" name="Microbiol. Resour. Announc.">
        <title>The genome of the Halobacterium salinarum type strain is closely related to that of the laboratory strains NRC-1 and R1.</title>
        <authorList>
            <person name="Pfeiffer F."/>
            <person name="Marchfelder A."/>
            <person name="Habermann B.H."/>
            <person name="Dyall-Smith M."/>
        </authorList>
    </citation>
    <scope>NUCLEOTIDE SEQUENCE</scope>
    <source>
        <strain evidence="2">NRC-1</strain>
        <plasmid evidence="2">pNRC200</plasmid>
    </source>
</reference>
<dbReference type="KEGG" id="hal:VNG_6411H"/>
<keyword evidence="3" id="KW-1185">Reference proteome</keyword>
<name>Q9HHG4_HALSA</name>
<sequence>MRIHVIVTGILGSLANEFTDVFDGRVGGILGSLPYVVERLINSHESGLSSKVASVEAFDVFGSRRRWRRTSASTSSSIVIRSMPFASLTISSMSDARLAACSSPSVLSMAWIRIERFSCQPQFQQFCEQAIWSSSSAAITASTSDIESGRSGPTSIVMSDPHSGHCMVFQNTARAVKIWFSERKSET</sequence>
<dbReference type="Proteomes" id="UP000000554">
    <property type="component" value="Plasmid pNRC200"/>
</dbReference>
<reference evidence="2" key="2">
    <citation type="journal article" date="2008" name="Genomics">
        <title>Evolution in the laboratory: the genome of Halobacterium salinarum strain R1 compared to that of strain NRC-1.</title>
        <authorList>
            <person name="Pfeiffer F."/>
            <person name="Schuster S.C."/>
            <person name="Broicher A."/>
            <person name="Falb M."/>
            <person name="Palm P."/>
            <person name="Rodewald K."/>
            <person name="Ruepp A."/>
            <person name="Soppa J."/>
            <person name="Tittor J."/>
            <person name="Oesterhelt D."/>
        </authorList>
    </citation>
    <scope>NUCLEOTIDE SEQUENCE</scope>
    <source>
        <strain evidence="2">NRC-1</strain>
        <plasmid evidence="2">pNRC200</plasmid>
    </source>
</reference>
<protein>
    <submittedName>
        <fullName evidence="2">Spurious ORF</fullName>
    </submittedName>
    <submittedName>
        <fullName evidence="1">Vng6411h</fullName>
    </submittedName>
</protein>
<keyword evidence="1" id="KW-0614">Plasmid</keyword>
<evidence type="ECO:0000313" key="3">
    <source>
        <dbReference type="Proteomes" id="UP000000554"/>
    </source>
</evidence>
<geneLocation type="plasmid" evidence="1 3">
    <name>pNRC200</name>
</geneLocation>
<dbReference type="EMBL" id="AE004438">
    <property type="protein sequence ID" value="AAG21018.1"/>
    <property type="molecule type" value="Genomic_DNA"/>
</dbReference>
<evidence type="ECO:0000313" key="1">
    <source>
        <dbReference type="EMBL" id="AAG21018.1"/>
    </source>
</evidence>
<dbReference type="AlphaFoldDB" id="Q9HHG4"/>
<gene>
    <name evidence="1" type="ordered locus">VNG_6411H</name>
</gene>